<dbReference type="GO" id="GO:0005829">
    <property type="term" value="C:cytosol"/>
    <property type="evidence" value="ECO:0007669"/>
    <property type="project" value="TreeGrafter"/>
</dbReference>
<evidence type="ECO:0000313" key="7">
    <source>
        <dbReference type="Proteomes" id="UP000677305"/>
    </source>
</evidence>
<evidence type="ECO:0000256" key="2">
    <source>
        <dbReference type="ARBA" id="ARBA00022679"/>
    </source>
</evidence>
<dbReference type="EMBL" id="CP058561">
    <property type="protein sequence ID" value="QUH29837.1"/>
    <property type="molecule type" value="Genomic_DNA"/>
</dbReference>
<dbReference type="PANTHER" id="PTHR42681:SF1">
    <property type="entry name" value="MALONYL-COA-ACYL CARRIER PROTEIN TRANSACYLASE, MITOCHONDRIAL"/>
    <property type="match status" value="1"/>
</dbReference>
<accession>A0A8J8MBE5</accession>
<dbReference type="InterPro" id="IPR001227">
    <property type="entry name" value="Ac_transferase_dom_sf"/>
</dbReference>
<evidence type="ECO:0000256" key="4">
    <source>
        <dbReference type="ARBA" id="ARBA00048462"/>
    </source>
</evidence>
<feature type="domain" description="Malonyl-CoA:ACP transacylase (MAT)" evidence="5">
    <location>
        <begin position="7"/>
        <end position="310"/>
    </location>
</feature>
<protein>
    <recommendedName>
        <fullName evidence="1">[acyl-carrier-protein] S-malonyltransferase</fullName>
        <ecNumber evidence="1">2.3.1.39</ecNumber>
    </recommendedName>
</protein>
<keyword evidence="3 6" id="KW-0012">Acyltransferase</keyword>
<comment type="catalytic activity">
    <reaction evidence="4">
        <text>holo-[ACP] + malonyl-CoA = malonyl-[ACP] + CoA</text>
        <dbReference type="Rhea" id="RHEA:41792"/>
        <dbReference type="Rhea" id="RHEA-COMP:9623"/>
        <dbReference type="Rhea" id="RHEA-COMP:9685"/>
        <dbReference type="ChEBI" id="CHEBI:57287"/>
        <dbReference type="ChEBI" id="CHEBI:57384"/>
        <dbReference type="ChEBI" id="CHEBI:64479"/>
        <dbReference type="ChEBI" id="CHEBI:78449"/>
        <dbReference type="EC" id="2.3.1.39"/>
    </reaction>
</comment>
<dbReference type="SUPFAM" id="SSF52151">
    <property type="entry name" value="FabD/lysophospholipase-like"/>
    <property type="match status" value="1"/>
</dbReference>
<dbReference type="RefSeq" id="WP_212690091.1">
    <property type="nucleotide sequence ID" value="NZ_CP058561.1"/>
</dbReference>
<dbReference type="InterPro" id="IPR014043">
    <property type="entry name" value="Acyl_transferase_dom"/>
</dbReference>
<evidence type="ECO:0000259" key="5">
    <source>
        <dbReference type="SMART" id="SM00827"/>
    </source>
</evidence>
<sequence>MKKTALVFSGQGSQYSGMGKMVYDNYKEARQVYEEAADILGFNISKLCFEGSRDDLISTKNTQIAILTTSIAMYKAYEHEIGLEPYCMAGHSLGEYSALVASGKLKFQDALKIVETRGKLMQDAVNEKGGCMSCIIGLDSHIVQNVCNKYCNRDSVVMISNYNSPKQSVISGNEEAVTSVCRELEEMGAKIIELEVRAPFHSILMKDAADKMAVYLGDFKFQDTKMPVISNVKAEPYNDTMEIYKLLPEQIVKPVRWNESMIFMEYMGVDTLIEIGPKSVLKKLTKHNCPYVDAYSYDIDEDVREIRKKAVSCYGVKKDEVDWNIFIEKCIASAISTKNHNWDEKEYDEGVVKPYRMIKEDYYLMKDNNEKATMEEAKKAYHMLSSVLVTKKVSDDERNYIMNELFYGIYSNYVDDIAG</sequence>
<reference evidence="6 7" key="1">
    <citation type="submission" date="2020-07" db="EMBL/GenBank/DDBJ databases">
        <title>Vallitalea guaymasensis genome.</title>
        <authorList>
            <person name="Postec A."/>
        </authorList>
    </citation>
    <scope>NUCLEOTIDE SEQUENCE [LARGE SCALE GENOMIC DNA]</scope>
    <source>
        <strain evidence="6 7">Ra1766G1</strain>
    </source>
</reference>
<dbReference type="InterPro" id="IPR016035">
    <property type="entry name" value="Acyl_Trfase/lysoPLipase"/>
</dbReference>
<dbReference type="KEGG" id="vgu:HYG85_13325"/>
<proteinExistence type="predicted"/>
<evidence type="ECO:0000256" key="3">
    <source>
        <dbReference type="ARBA" id="ARBA00023315"/>
    </source>
</evidence>
<dbReference type="Pfam" id="PF00698">
    <property type="entry name" value="Acyl_transf_1"/>
    <property type="match status" value="1"/>
</dbReference>
<dbReference type="InterPro" id="IPR004410">
    <property type="entry name" value="Malonyl_CoA-ACP_transAc_FabD"/>
</dbReference>
<dbReference type="SMART" id="SM00827">
    <property type="entry name" value="PKS_AT"/>
    <property type="match status" value="1"/>
</dbReference>
<dbReference type="GO" id="GO:0006633">
    <property type="term" value="P:fatty acid biosynthetic process"/>
    <property type="evidence" value="ECO:0007669"/>
    <property type="project" value="TreeGrafter"/>
</dbReference>
<evidence type="ECO:0000313" key="6">
    <source>
        <dbReference type="EMBL" id="QUH29837.1"/>
    </source>
</evidence>
<dbReference type="SUPFAM" id="SSF55048">
    <property type="entry name" value="Probable ACP-binding domain of malonyl-CoA ACP transacylase"/>
    <property type="match status" value="1"/>
</dbReference>
<dbReference type="Proteomes" id="UP000677305">
    <property type="component" value="Chromosome"/>
</dbReference>
<dbReference type="AlphaFoldDB" id="A0A8J8MBE5"/>
<gene>
    <name evidence="6" type="primary">fabD</name>
    <name evidence="6" type="ORF">HYG85_13325</name>
</gene>
<dbReference type="PANTHER" id="PTHR42681">
    <property type="entry name" value="MALONYL-COA-ACYL CARRIER PROTEIN TRANSACYLASE, MITOCHONDRIAL"/>
    <property type="match status" value="1"/>
</dbReference>
<dbReference type="Gene3D" id="3.30.70.250">
    <property type="entry name" value="Malonyl-CoA ACP transacylase, ACP-binding"/>
    <property type="match status" value="1"/>
</dbReference>
<dbReference type="Gene3D" id="3.40.366.10">
    <property type="entry name" value="Malonyl-Coenzyme A Acyl Carrier Protein, domain 2"/>
    <property type="match status" value="1"/>
</dbReference>
<dbReference type="EC" id="2.3.1.39" evidence="1"/>
<evidence type="ECO:0000256" key="1">
    <source>
        <dbReference type="ARBA" id="ARBA00013258"/>
    </source>
</evidence>
<dbReference type="InterPro" id="IPR050858">
    <property type="entry name" value="Mal-CoA-ACP_Trans/PKS_FabD"/>
</dbReference>
<dbReference type="InterPro" id="IPR016036">
    <property type="entry name" value="Malonyl_transacylase_ACP-bd"/>
</dbReference>
<name>A0A8J8MBE5_9FIRM</name>
<dbReference type="GO" id="GO:0004314">
    <property type="term" value="F:[acyl-carrier-protein] S-malonyltransferase activity"/>
    <property type="evidence" value="ECO:0007669"/>
    <property type="project" value="UniProtKB-EC"/>
</dbReference>
<dbReference type="NCBIfam" id="TIGR00128">
    <property type="entry name" value="fabD"/>
    <property type="match status" value="1"/>
</dbReference>
<organism evidence="6 7">
    <name type="scientific">Vallitalea guaymasensis</name>
    <dbReference type="NCBI Taxonomy" id="1185412"/>
    <lineage>
        <taxon>Bacteria</taxon>
        <taxon>Bacillati</taxon>
        <taxon>Bacillota</taxon>
        <taxon>Clostridia</taxon>
        <taxon>Lachnospirales</taxon>
        <taxon>Vallitaleaceae</taxon>
        <taxon>Vallitalea</taxon>
    </lineage>
</organism>
<keyword evidence="7" id="KW-1185">Reference proteome</keyword>
<keyword evidence="2 6" id="KW-0808">Transferase</keyword>